<evidence type="ECO:0000256" key="2">
    <source>
        <dbReference type="ARBA" id="ARBA00022737"/>
    </source>
</evidence>
<dbReference type="Gene3D" id="3.10.129.10">
    <property type="entry name" value="Hotdog Thioesterase"/>
    <property type="match status" value="2"/>
</dbReference>
<dbReference type="PROSITE" id="PS51770">
    <property type="entry name" value="HOTDOG_ACOT"/>
    <property type="match status" value="2"/>
</dbReference>
<evidence type="ECO:0000259" key="6">
    <source>
        <dbReference type="PROSITE" id="PS51770"/>
    </source>
</evidence>
<dbReference type="CDD" id="cd03442">
    <property type="entry name" value="BFIT_BACH"/>
    <property type="match status" value="1"/>
</dbReference>
<sequence length="360" mass="40210">METDMIHKLYLRSQKYKKLMEEYLTDEVIPTSKTCLDTTIFCHRQERNVHGKLFGGYLMRHAFELAFCTALTYTGGAMPIFLGQDEIQFKKPVEIGSLLSFKSRIELAEGSTGDNPNASQFQVEVMADVIDPATGDRDTTNVFHYTFQVPNKPLRTVVPQTYEEFMAYVMAQRRRSNSAAVFKHYQGKISTWTIPVPDRLHWHDIGKILEDLDGFAGSVAYTHCQRHLLTSTPASADSEAAPSETNLSATIVTAAVNQIMLLNQIRAERDMRMTGHVSWVGRSSLDVRIMVESLVADPSAPAPAAGSKPTPNTDPNANWEPLVMADFTMVALDPNTRKATVVPRLELKNALENDIFSHGQ</sequence>
<feature type="compositionally biased region" description="Low complexity" evidence="5">
    <location>
        <begin position="298"/>
        <end position="311"/>
    </location>
</feature>
<dbReference type="RefSeq" id="XP_009494172.1">
    <property type="nucleotide sequence ID" value="XM_009495897.1"/>
</dbReference>
<dbReference type="GO" id="GO:0005739">
    <property type="term" value="C:mitochondrion"/>
    <property type="evidence" value="ECO:0007669"/>
    <property type="project" value="TreeGrafter"/>
</dbReference>
<feature type="domain" description="HotDog ACOT-type" evidence="6">
    <location>
        <begin position="185"/>
        <end position="335"/>
    </location>
</feature>
<organism evidence="7">
    <name type="scientific">Fonticula alba</name>
    <name type="common">Slime mold</name>
    <dbReference type="NCBI Taxonomy" id="691883"/>
    <lineage>
        <taxon>Eukaryota</taxon>
        <taxon>Rotosphaerida</taxon>
        <taxon>Fonticulaceae</taxon>
        <taxon>Fonticula</taxon>
    </lineage>
</organism>
<proteinExistence type="inferred from homology"/>
<dbReference type="GeneID" id="20526723"/>
<reference evidence="7" key="1">
    <citation type="submission" date="2013-04" db="EMBL/GenBank/DDBJ databases">
        <title>The Genome Sequence of Fonticula alba ATCC 38817.</title>
        <authorList>
            <consortium name="The Broad Institute Genomics Platform"/>
            <person name="Russ C."/>
            <person name="Cuomo C."/>
            <person name="Burger G."/>
            <person name="Gray M.W."/>
            <person name="Holland P.W.H."/>
            <person name="King N."/>
            <person name="Lang F.B.F."/>
            <person name="Roger A.J."/>
            <person name="Ruiz-Trillo I."/>
            <person name="Brown M."/>
            <person name="Walker B."/>
            <person name="Young S."/>
            <person name="Zeng Q."/>
            <person name="Gargeya S."/>
            <person name="Fitzgerald M."/>
            <person name="Haas B."/>
            <person name="Abouelleil A."/>
            <person name="Allen A.W."/>
            <person name="Alvarado L."/>
            <person name="Arachchi H.M."/>
            <person name="Berlin A.M."/>
            <person name="Chapman S.B."/>
            <person name="Gainer-Dewar J."/>
            <person name="Goldberg J."/>
            <person name="Griggs A."/>
            <person name="Gujja S."/>
            <person name="Hansen M."/>
            <person name="Howarth C."/>
            <person name="Imamovic A."/>
            <person name="Ireland A."/>
            <person name="Larimer J."/>
            <person name="McCowan C."/>
            <person name="Murphy C."/>
            <person name="Pearson M."/>
            <person name="Poon T.W."/>
            <person name="Priest M."/>
            <person name="Roberts A."/>
            <person name="Saif S."/>
            <person name="Shea T."/>
            <person name="Sisk P."/>
            <person name="Sykes S."/>
            <person name="Wortman J."/>
            <person name="Nusbaum C."/>
            <person name="Birren B."/>
        </authorList>
    </citation>
    <scope>NUCLEOTIDE SEQUENCE [LARGE SCALE GENOMIC DNA]</scope>
    <source>
        <strain evidence="7">ATCC 38817</strain>
    </source>
</reference>
<dbReference type="InterPro" id="IPR033120">
    <property type="entry name" value="HOTDOG_ACOT"/>
</dbReference>
<feature type="domain" description="HotDog ACOT-type" evidence="6">
    <location>
        <begin position="32"/>
        <end position="153"/>
    </location>
</feature>
<evidence type="ECO:0000256" key="1">
    <source>
        <dbReference type="ARBA" id="ARBA00010458"/>
    </source>
</evidence>
<keyword evidence="8" id="KW-1185">Reference proteome</keyword>
<evidence type="ECO:0000256" key="3">
    <source>
        <dbReference type="ARBA" id="ARBA00022801"/>
    </source>
</evidence>
<dbReference type="STRING" id="691883.A0A058Z9T3"/>
<dbReference type="GO" id="GO:0006637">
    <property type="term" value="P:acyl-CoA metabolic process"/>
    <property type="evidence" value="ECO:0007669"/>
    <property type="project" value="TreeGrafter"/>
</dbReference>
<evidence type="ECO:0000256" key="4">
    <source>
        <dbReference type="ARBA" id="ARBA00022946"/>
    </source>
</evidence>
<feature type="region of interest" description="Disordered" evidence="5">
    <location>
        <begin position="298"/>
        <end position="319"/>
    </location>
</feature>
<gene>
    <name evidence="7" type="ORF">H696_01998</name>
</gene>
<keyword evidence="4" id="KW-0809">Transit peptide</keyword>
<dbReference type="EMBL" id="KB932203">
    <property type="protein sequence ID" value="KCV71049.1"/>
    <property type="molecule type" value="Genomic_DNA"/>
</dbReference>
<dbReference type="eggNOG" id="KOG2763">
    <property type="taxonomic scope" value="Eukaryota"/>
</dbReference>
<dbReference type="OrthoDB" id="331699at2759"/>
<feature type="non-terminal residue" evidence="7">
    <location>
        <position position="360"/>
    </location>
</feature>
<dbReference type="SUPFAM" id="SSF54637">
    <property type="entry name" value="Thioesterase/thiol ester dehydrase-isomerase"/>
    <property type="match status" value="2"/>
</dbReference>
<keyword evidence="3" id="KW-0378">Hydrolase</keyword>
<dbReference type="GO" id="GO:0047617">
    <property type="term" value="F:fatty acyl-CoA hydrolase activity"/>
    <property type="evidence" value="ECO:0007669"/>
    <property type="project" value="TreeGrafter"/>
</dbReference>
<dbReference type="InterPro" id="IPR029069">
    <property type="entry name" value="HotDog_dom_sf"/>
</dbReference>
<name>A0A058Z9T3_FONAL</name>
<protein>
    <recommendedName>
        <fullName evidence="6">HotDog ACOT-type domain-containing protein</fullName>
    </recommendedName>
</protein>
<dbReference type="AlphaFoldDB" id="A0A058Z9T3"/>
<evidence type="ECO:0000313" key="7">
    <source>
        <dbReference type="EMBL" id="KCV71049.1"/>
    </source>
</evidence>
<accession>A0A058Z9T3</accession>
<dbReference type="PANTHER" id="PTHR12655">
    <property type="entry name" value="ACYL-COA THIOESTERASE"/>
    <property type="match status" value="1"/>
</dbReference>
<dbReference type="Proteomes" id="UP000030693">
    <property type="component" value="Unassembled WGS sequence"/>
</dbReference>
<dbReference type="PANTHER" id="PTHR12655:SF0">
    <property type="entry name" value="ACYL-COENZYME A THIOESTERASE 9, MITOCHONDRIAL"/>
    <property type="match status" value="1"/>
</dbReference>
<evidence type="ECO:0000256" key="5">
    <source>
        <dbReference type="SAM" id="MobiDB-lite"/>
    </source>
</evidence>
<keyword evidence="2" id="KW-0677">Repeat</keyword>
<comment type="similarity">
    <text evidence="1">Belongs to the acyl coenzyme A hydrolase family.</text>
</comment>
<evidence type="ECO:0000313" key="8">
    <source>
        <dbReference type="Proteomes" id="UP000030693"/>
    </source>
</evidence>